<dbReference type="HOGENOM" id="CLU_560994_0_0_11"/>
<feature type="region of interest" description="Disordered" evidence="1">
    <location>
        <begin position="15"/>
        <end position="49"/>
    </location>
</feature>
<evidence type="ECO:0008006" key="6">
    <source>
        <dbReference type="Google" id="ProtNLM"/>
    </source>
</evidence>
<evidence type="ECO:0000313" key="4">
    <source>
        <dbReference type="Proteomes" id="UP000029737"/>
    </source>
</evidence>
<dbReference type="Proteomes" id="UP000215043">
    <property type="component" value="Chromosome"/>
</dbReference>
<proteinExistence type="predicted"/>
<feature type="compositionally biased region" description="Basic and acidic residues" evidence="1">
    <location>
        <begin position="181"/>
        <end position="192"/>
    </location>
</feature>
<feature type="region of interest" description="Disordered" evidence="1">
    <location>
        <begin position="128"/>
        <end position="195"/>
    </location>
</feature>
<dbReference type="EMBL" id="CP022752">
    <property type="protein sequence ID" value="ASU80644.1"/>
    <property type="molecule type" value="Genomic_DNA"/>
</dbReference>
<keyword evidence="4" id="KW-1185">Reference proteome</keyword>
<feature type="compositionally biased region" description="Basic and acidic residues" evidence="1">
    <location>
        <begin position="297"/>
        <end position="306"/>
    </location>
</feature>
<organism evidence="2 5">
    <name type="scientific">Actinopolyspora erythraea</name>
    <dbReference type="NCBI Taxonomy" id="414996"/>
    <lineage>
        <taxon>Bacteria</taxon>
        <taxon>Bacillati</taxon>
        <taxon>Actinomycetota</taxon>
        <taxon>Actinomycetes</taxon>
        <taxon>Actinopolysporales</taxon>
        <taxon>Actinopolysporaceae</taxon>
        <taxon>Actinopolyspora</taxon>
    </lineage>
</organism>
<accession>A0A099DA22</accession>
<reference evidence="3 4" key="1">
    <citation type="journal article" date="2014" name="PLoS ONE">
        <title>Identification and Characterization of a New Erythromycin Biosynthetic Gene Cluster in Actinopolyspora erythraea YIM90600, a Novel Erythronolide-Producing Halophilic Actinomycete Isolated from Salt Field.</title>
        <authorList>
            <person name="Chen D."/>
            <person name="Feng J."/>
            <person name="Huang L."/>
            <person name="Zhang Q."/>
            <person name="Wu J."/>
            <person name="Zhu X."/>
            <person name="Duan Y."/>
            <person name="Xu Z."/>
        </authorList>
    </citation>
    <scope>NUCLEOTIDE SEQUENCE [LARGE SCALE GENOMIC DNA]</scope>
    <source>
        <strain evidence="3 4">YIM90600</strain>
    </source>
</reference>
<evidence type="ECO:0000313" key="5">
    <source>
        <dbReference type="Proteomes" id="UP000215043"/>
    </source>
</evidence>
<sequence length="486" mass="50846">MQAALVTGGMIAAGTGVASASGNCPERPTSPLGDPLTPAEAAGDGTPSRSGLCFAGELFPEGDSGWHDTVSNATADTLVGVVEPIRDVPPEGDNEATQRIPRITDAPSPGLEETAEFTTEQQWIPPRIGSAAEFPPDPPRSGPSTKLPELSWRTDVGRAGNVRSEAPFTAQPRERSRGRHAAQEPRPADGFHRSLSWSGPIGHVVDTFVEGARHVDESTATILPALVTPAHDPAVAPELAAPREGVSGTVSSGARPAVRSGLLATDSIDLTRSGLDTGPDLRTVPRELLRSALSVRTDGEHHRGEEPAPLQLPDEALQRAEEVPALVAPELLVSEVPSADGEAGMAEPLREFNAFGGNVETGSFSRIARELTVDGTAALAEHDSAPSEVAFTETPELSPVVVRVVDELTTALPERQQVVTNPFRERPSARSAAPAVGMALPVLGGASKTDVLDGHTYPLPALDTEGMPKAGAANTEAWPRRAYSRV</sequence>
<dbReference type="AlphaFoldDB" id="A0A099DA22"/>
<evidence type="ECO:0000313" key="3">
    <source>
        <dbReference type="EMBL" id="KGI82929.1"/>
    </source>
</evidence>
<name>A0A099DA22_9ACTN</name>
<protein>
    <recommendedName>
        <fullName evidence="6">Secreted protein</fullName>
    </recommendedName>
</protein>
<dbReference type="Proteomes" id="UP000029737">
    <property type="component" value="Unassembled WGS sequence"/>
</dbReference>
<dbReference type="eggNOG" id="ENOG50340NH">
    <property type="taxonomic scope" value="Bacteria"/>
</dbReference>
<dbReference type="KEGG" id="aey:CDG81_22925"/>
<feature type="region of interest" description="Disordered" evidence="1">
    <location>
        <begin position="294"/>
        <end position="313"/>
    </location>
</feature>
<reference evidence="2 5" key="2">
    <citation type="submission" date="2017-08" db="EMBL/GenBank/DDBJ databases">
        <title>The complete genome sequence of moderately halophilic actinomycete Actinopolyspora erythraea YIM 90600, the producer of novel erythromycin, novel actinopolysporins A-C and tubercidin.</title>
        <authorList>
            <person name="Yin M."/>
            <person name="Tang S."/>
        </authorList>
    </citation>
    <scope>NUCLEOTIDE SEQUENCE [LARGE SCALE GENOMIC DNA]</scope>
    <source>
        <strain evidence="2 5">YIM 90600</strain>
    </source>
</reference>
<dbReference type="EMBL" id="JPMV01000008">
    <property type="protein sequence ID" value="KGI82929.1"/>
    <property type="molecule type" value="Genomic_DNA"/>
</dbReference>
<evidence type="ECO:0000313" key="2">
    <source>
        <dbReference type="EMBL" id="ASU80644.1"/>
    </source>
</evidence>
<gene>
    <name evidence="2" type="ORF">CDG81_22925</name>
    <name evidence="3" type="ORF">IL38_01895</name>
</gene>
<evidence type="ECO:0000256" key="1">
    <source>
        <dbReference type="SAM" id="MobiDB-lite"/>
    </source>
</evidence>